<evidence type="ECO:0000313" key="4">
    <source>
        <dbReference type="EMBL" id="GEV50897.1"/>
    </source>
</evidence>
<sequence length="2145" mass="244477">MDDEPMRAADHVLALIPGSTITIPETANEFAIKGNHLTLVKGNQFDGKTKTDPHKQIHEFLRICNMFKYKDTENKDIRLMMFPLSLVGEVKTWLNELNEGTVKTAKQPTPDLDDDDMPLSREKEAKFMKTFHKTRFYNDYRDHDSNRDNWRSSRRNDYHRDNYRSNIDDKPYNLQKQFNNYMKSLQSTNAFVKETFMNLKTQLETVAKNHQASIQNLETKFDKLTDKQVGRPSGSLPSNTQPNPRGSKAYQPPQARNEHVNAVFTRSGSKLGSELTFFAGSELGLASYRSSEDYFPATCEHELCPFNFLLASCQVSSSELSLASYRLIEDYFPKISAGSDTRPPMIDRTDFASWQQRIRLYCRGPERTRVYYDLTSKENDKYNAEIWATNILLQGLPKDIYSLINHYTDAKDIWDNVNMLLERSELTKKDHESKLMQLKSMFVNNMLPEWGRFFTAVKLNRGLRDSNYDQLYAYLKQHEAHANENQIMLDRFTQHTVDPFALMVDRIKDRGTMHEVQVQLVIEELRTKLEYFKDKMLLIQAQENGVTLDEEQLLFITGGQDNVVDDDVDEQPIQDLALNVDNMFQANDCDAFDFDVDEAPTIKTMFMANLSSTDPVYNEADSVTPKVLAPGMYAIDVEPIPPCLRNNREVHLDYLKHLRESVTTLHEIVEEAKVERSLDRSVASACLYTKHSQELLEYVIGTCLKDFNKRDKKQATTPLNRKKQVVQIVIWYLDLGCSKHMTGDRSWLRNFMKKFIETVRFGNDHFGAIIGYRDYMIGDGVISRVYYMEGLGHNLFSVRPVSPAPAVLVVNSAGTPSSTTIDQDAPSPSHSPSSSALQSLFLHQGVAVESTFMDENPFVPIDNHPFINIFAPEHTSTASSSGDASSANSTYVCQTLHHLRKWSKDHLIDNVIGNLSRPYGDVLKNKARLVAKRYRQEEGIDFEEPFTLVARIEAIRIFIANAASKNMTIYQMDVKTTFLNGELKEEVYVSQPKGFVDPDHLTYVYHLKKVLYDLKQVPQASTCADTMADMNIPMNDAPIKQALAVAPPTRTDDQIFPSSNWVPIGKSNCVLDSQRNPIFPIDVALLKNTNFLGHSRLPLRYEEFVQSIQTFLTDKKNLATASPEKKKTAHLLILSVRFTKLIIHHLKTKHNIHPRTGSPLHYSHDESVLNTLRYVGKDGGATESFKATKVTKPKAAKAIKPASNPKPKPAPTQPPKAVLEKKQKLVQETTDEPSPTKRSKGGLVRKIRKPMSSLKLIDEPSAEDVLVEEPTYNEEEENLQRALELSLKKQAERTQGPARLVVIKEPDSRRIQSLLENKSSVDQFSFQRRTPMPVEASRPAEFPSLDAKLALIDSETESDDVVPKINIGDQDEGQAGPNRGIQDEGQAGPNPSEQDEGQAGSNPGDAVGSQPQPCHVVPAEPNLKAMDLEATDALTLQIPEQMDEESTTTAYPSVQENLKLSSEEQVIPKDPASSTRTLSFLQNLEKDPSFIDEFFIEKQQEEDPRKTNAVAKVQSMVLVPIHQDTFSVPPMTTSTIDLMLSQSGAPLPTSTATTSAVMTTTIPPPLPQPQQSFADQTLLLDKHGSRVYKIDNLNIPYQVSTAIDEIVTEAVDWVMQAPLRARFSDLPTIDMKEILQQRMFKNLDEARQKKRKRHDVLRTPSGSPPPQQPLPPPPTGVSGAPGTSGASGSSQLPPPYLSTAYFMAWTTFDTRYESAGVFGTQELSFMNSLIQDDSIPDEQMYLSDDEDSRNDHLPKADSRKDWWKPLPEEERPTGDMTNFLNWYCRQVNKTKVTQANLEGQAYEVVKAFYPDVINLYKRSSPALLISKIKAVSYLYFSLELLVPEQMWIEDVCTYDISAKYGISHWWFNRHKFYIDRHDSPSRQKKVISHMRILSVIRIKAYLRYGYDYLSEIFLRRADLQEHTIAKKDFKNLHPSDFEDLNLLPLQGYEFKHDYTIIESPRAVVFPVNNTEQKIIRFNEIYKFSDGMLTRILEALAYRVKEFKIKRLNLGTPPSMCQTILNINVHVEEEQFYESKQSSIDEILEEDFDALLDEGRKILYSIEGTFLEEEFFFKFNEFMAMAADENFEFEYDTKEPPFEKITINTDYKFKTSFEEPPTDLELKYLHDNLEYVFLEEPSFLPIIISS</sequence>
<feature type="region of interest" description="Disordered" evidence="1">
    <location>
        <begin position="1185"/>
        <end position="1243"/>
    </location>
</feature>
<comment type="caution">
    <text evidence="4">The sequence shown here is derived from an EMBL/GenBank/DDBJ whole genome shotgun (WGS) entry which is preliminary data.</text>
</comment>
<organism evidence="4">
    <name type="scientific">Tanacetum cinerariifolium</name>
    <name type="common">Dalmatian daisy</name>
    <name type="synonym">Chrysanthemum cinerariifolium</name>
    <dbReference type="NCBI Taxonomy" id="118510"/>
    <lineage>
        <taxon>Eukaryota</taxon>
        <taxon>Viridiplantae</taxon>
        <taxon>Streptophyta</taxon>
        <taxon>Embryophyta</taxon>
        <taxon>Tracheophyta</taxon>
        <taxon>Spermatophyta</taxon>
        <taxon>Magnoliopsida</taxon>
        <taxon>eudicotyledons</taxon>
        <taxon>Gunneridae</taxon>
        <taxon>Pentapetalae</taxon>
        <taxon>asterids</taxon>
        <taxon>campanulids</taxon>
        <taxon>Asterales</taxon>
        <taxon>Asteraceae</taxon>
        <taxon>Asteroideae</taxon>
        <taxon>Anthemideae</taxon>
        <taxon>Anthemidinae</taxon>
        <taxon>Tanacetum</taxon>
    </lineage>
</organism>
<name>A0A699GVE3_TANCI</name>
<feature type="compositionally biased region" description="Low complexity" evidence="1">
    <location>
        <begin position="1676"/>
        <end position="1691"/>
    </location>
</feature>
<feature type="compositionally biased region" description="Basic and acidic residues" evidence="1">
    <location>
        <begin position="1749"/>
        <end position="1766"/>
    </location>
</feature>
<evidence type="ECO:0000259" key="2">
    <source>
        <dbReference type="Pfam" id="PF07727"/>
    </source>
</evidence>
<feature type="region of interest" description="Disordered" evidence="1">
    <location>
        <begin position="1740"/>
        <end position="1766"/>
    </location>
</feature>
<dbReference type="InterPro" id="IPR054722">
    <property type="entry name" value="PolX-like_BBD"/>
</dbReference>
<proteinExistence type="predicted"/>
<dbReference type="Pfam" id="PF22936">
    <property type="entry name" value="Pol_BBD"/>
    <property type="match status" value="1"/>
</dbReference>
<accession>A0A699GVE3</accession>
<feature type="region of interest" description="Disordered" evidence="1">
    <location>
        <begin position="1645"/>
        <end position="1692"/>
    </location>
</feature>
<dbReference type="PROSITE" id="PS50330">
    <property type="entry name" value="UIM"/>
    <property type="match status" value="1"/>
</dbReference>
<dbReference type="InterPro" id="IPR013103">
    <property type="entry name" value="RVT_2"/>
</dbReference>
<feature type="domain" description="Retrovirus-related Pol polyprotein from transposon TNT 1-94-like beta-barrel" evidence="3">
    <location>
        <begin position="731"/>
        <end position="799"/>
    </location>
</feature>
<feature type="compositionally biased region" description="Pro residues" evidence="1">
    <location>
        <begin position="1662"/>
        <end position="1675"/>
    </location>
</feature>
<feature type="region of interest" description="Disordered" evidence="1">
    <location>
        <begin position="219"/>
        <end position="257"/>
    </location>
</feature>
<protein>
    <submittedName>
        <fullName evidence="4">Retrovirus-related Pol polyprotein from transposon TNT 1-94</fullName>
    </submittedName>
</protein>
<feature type="compositionally biased region" description="Polar residues" evidence="1">
    <location>
        <begin position="235"/>
        <end position="244"/>
    </location>
</feature>
<feature type="domain" description="Reverse transcriptase Ty1/copia-type" evidence="2">
    <location>
        <begin position="923"/>
        <end position="1028"/>
    </location>
</feature>
<gene>
    <name evidence="4" type="ORF">Tci_122874</name>
</gene>
<feature type="region of interest" description="Disordered" evidence="1">
    <location>
        <begin position="142"/>
        <end position="170"/>
    </location>
</feature>
<feature type="compositionally biased region" description="Pro residues" evidence="1">
    <location>
        <begin position="1204"/>
        <end position="1214"/>
    </location>
</feature>
<dbReference type="InterPro" id="IPR003903">
    <property type="entry name" value="UIM_dom"/>
</dbReference>
<feature type="compositionally biased region" description="Basic and acidic residues" evidence="1">
    <location>
        <begin position="219"/>
        <end position="229"/>
    </location>
</feature>
<reference evidence="4" key="1">
    <citation type="journal article" date="2019" name="Sci. Rep.">
        <title>Draft genome of Tanacetum cinerariifolium, the natural source of mosquito coil.</title>
        <authorList>
            <person name="Yamashiro T."/>
            <person name="Shiraishi A."/>
            <person name="Satake H."/>
            <person name="Nakayama K."/>
        </authorList>
    </citation>
    <scope>NUCLEOTIDE SEQUENCE</scope>
</reference>
<dbReference type="EMBL" id="BKCJ010025600">
    <property type="protein sequence ID" value="GEV50897.1"/>
    <property type="molecule type" value="Genomic_DNA"/>
</dbReference>
<feature type="region of interest" description="Disordered" evidence="1">
    <location>
        <begin position="1355"/>
        <end position="1417"/>
    </location>
</feature>
<dbReference type="Pfam" id="PF07727">
    <property type="entry name" value="RVT_2"/>
    <property type="match status" value="1"/>
</dbReference>
<evidence type="ECO:0000259" key="3">
    <source>
        <dbReference type="Pfam" id="PF22936"/>
    </source>
</evidence>
<evidence type="ECO:0000256" key="1">
    <source>
        <dbReference type="SAM" id="MobiDB-lite"/>
    </source>
</evidence>